<keyword evidence="3" id="KW-1003">Cell membrane</keyword>
<evidence type="ECO:0000256" key="4">
    <source>
        <dbReference type="ARBA" id="ARBA00022692"/>
    </source>
</evidence>
<sequence>MWVMIIFFLVFAAVWTWLLWRCGPSGGDERSQRLKRDGETIVTAWPSFMSVLALVFKTIVYQGSSLLPRGSPERAAHVSTWLVVLVLVGVFSGNLTAFLFRPVLSTPPTTIHQLVTRDWTIRLDKAYGSHDLVKETKTEDYQTLYRRAAQRGGIIENRGATTKTKTKLEDILNRDIAVVRAFHTLNENRKVDGGCLLTYGREAIGLEYAALAVPKKSFLKPLIDRKLVWMREMGTLERYYQGSFGVTCYRDNTESSEPSSLVLIQCGTESVVSHVHGRGVLRQAQPYQDLTLHSPPPPTPSSDCQPGLTAHIAASEPSSTPCQSFCTAPPVTPSGNRAARRVLETITTSQPYDGRAGPAQGRAAPPHLENTRARVTYIRAQAAAGQFSRSSQGDTVAHPSGEAPGDIALKALYVGHRSTWTRGQGEDVKHQSQQPARPGLA</sequence>
<evidence type="ECO:0000259" key="12">
    <source>
        <dbReference type="Pfam" id="PF00060"/>
    </source>
</evidence>
<dbReference type="InterPro" id="IPR052192">
    <property type="entry name" value="Insect_Ionotropic_Sensory_Rcpt"/>
</dbReference>
<dbReference type="GO" id="GO:0050906">
    <property type="term" value="P:detection of stimulus involved in sensory perception"/>
    <property type="evidence" value="ECO:0007669"/>
    <property type="project" value="UniProtKB-ARBA"/>
</dbReference>
<keyword evidence="6 10" id="KW-0472">Membrane</keyword>
<feature type="compositionally biased region" description="Low complexity" evidence="9">
    <location>
        <begin position="354"/>
        <end position="366"/>
    </location>
</feature>
<evidence type="ECO:0000256" key="3">
    <source>
        <dbReference type="ARBA" id="ARBA00022475"/>
    </source>
</evidence>
<evidence type="ECO:0000256" key="2">
    <source>
        <dbReference type="ARBA" id="ARBA00008685"/>
    </source>
</evidence>
<evidence type="ECO:0000256" key="6">
    <source>
        <dbReference type="ARBA" id="ARBA00023136"/>
    </source>
</evidence>
<keyword evidence="5 10" id="KW-1133">Transmembrane helix</keyword>
<feature type="region of interest" description="Disordered" evidence="9">
    <location>
        <begin position="289"/>
        <end position="308"/>
    </location>
</feature>
<feature type="transmembrane region" description="Helical" evidence="10">
    <location>
        <begin position="81"/>
        <end position="100"/>
    </location>
</feature>
<dbReference type="Pfam" id="PF00060">
    <property type="entry name" value="Lig_chan"/>
    <property type="match status" value="1"/>
</dbReference>
<name>A0AAW0UDX8_SCYPA</name>
<evidence type="ECO:0000256" key="9">
    <source>
        <dbReference type="SAM" id="MobiDB-lite"/>
    </source>
</evidence>
<dbReference type="InterPro" id="IPR001320">
    <property type="entry name" value="Iontro_rcpt_C"/>
</dbReference>
<feature type="domain" description="Ionotropic glutamate receptor C-terminal" evidence="12">
    <location>
        <begin position="1"/>
        <end position="262"/>
    </location>
</feature>
<evidence type="ECO:0000256" key="1">
    <source>
        <dbReference type="ARBA" id="ARBA00004651"/>
    </source>
</evidence>
<dbReference type="PANTHER" id="PTHR42643:SF30">
    <property type="entry name" value="IONOTROPIC RECEPTOR 40A-RELATED"/>
    <property type="match status" value="1"/>
</dbReference>
<keyword evidence="14" id="KW-1185">Reference proteome</keyword>
<keyword evidence="7" id="KW-0675">Receptor</keyword>
<evidence type="ECO:0000256" key="8">
    <source>
        <dbReference type="ARBA" id="ARBA00023180"/>
    </source>
</evidence>
<evidence type="ECO:0000313" key="14">
    <source>
        <dbReference type="Proteomes" id="UP001487740"/>
    </source>
</evidence>
<feature type="signal peptide" evidence="11">
    <location>
        <begin position="1"/>
        <end position="27"/>
    </location>
</feature>
<protein>
    <recommendedName>
        <fullName evidence="12">Ionotropic glutamate receptor C-terminal domain-containing protein</fullName>
    </recommendedName>
</protein>
<evidence type="ECO:0000256" key="11">
    <source>
        <dbReference type="SAM" id="SignalP"/>
    </source>
</evidence>
<evidence type="ECO:0000256" key="7">
    <source>
        <dbReference type="ARBA" id="ARBA00023170"/>
    </source>
</evidence>
<feature type="region of interest" description="Disordered" evidence="9">
    <location>
        <begin position="419"/>
        <end position="441"/>
    </location>
</feature>
<feature type="chain" id="PRO_5043878157" description="Ionotropic glutamate receptor C-terminal domain-containing protein" evidence="11">
    <location>
        <begin position="28"/>
        <end position="441"/>
    </location>
</feature>
<comment type="caution">
    <text evidence="13">The sequence shown here is derived from an EMBL/GenBank/DDBJ whole genome shotgun (WGS) entry which is preliminary data.</text>
</comment>
<feature type="transmembrane region" description="Helical" evidence="10">
    <location>
        <begin position="40"/>
        <end position="60"/>
    </location>
</feature>
<comment type="similarity">
    <text evidence="2">Belongs to the glutamate-gated ion channel (TC 1.A.10.1) family.</text>
</comment>
<keyword evidence="8" id="KW-0325">Glycoprotein</keyword>
<proteinExistence type="inferred from homology"/>
<dbReference type="PANTHER" id="PTHR42643">
    <property type="entry name" value="IONOTROPIC RECEPTOR 20A-RELATED"/>
    <property type="match status" value="1"/>
</dbReference>
<keyword evidence="4 10" id="KW-0812">Transmembrane</keyword>
<organism evidence="13 14">
    <name type="scientific">Scylla paramamosain</name>
    <name type="common">Mud crab</name>
    <dbReference type="NCBI Taxonomy" id="85552"/>
    <lineage>
        <taxon>Eukaryota</taxon>
        <taxon>Metazoa</taxon>
        <taxon>Ecdysozoa</taxon>
        <taxon>Arthropoda</taxon>
        <taxon>Crustacea</taxon>
        <taxon>Multicrustacea</taxon>
        <taxon>Malacostraca</taxon>
        <taxon>Eumalacostraca</taxon>
        <taxon>Eucarida</taxon>
        <taxon>Decapoda</taxon>
        <taxon>Pleocyemata</taxon>
        <taxon>Brachyura</taxon>
        <taxon>Eubrachyura</taxon>
        <taxon>Portunoidea</taxon>
        <taxon>Portunidae</taxon>
        <taxon>Portuninae</taxon>
        <taxon>Scylla</taxon>
    </lineage>
</organism>
<comment type="subcellular location">
    <subcellularLocation>
        <location evidence="1">Cell membrane</location>
        <topology evidence="1">Multi-pass membrane protein</topology>
    </subcellularLocation>
</comment>
<feature type="region of interest" description="Disordered" evidence="9">
    <location>
        <begin position="384"/>
        <end position="403"/>
    </location>
</feature>
<dbReference type="SUPFAM" id="SSF53850">
    <property type="entry name" value="Periplasmic binding protein-like II"/>
    <property type="match status" value="1"/>
</dbReference>
<dbReference type="GO" id="GO:0005886">
    <property type="term" value="C:plasma membrane"/>
    <property type="evidence" value="ECO:0007669"/>
    <property type="project" value="UniProtKB-SubCell"/>
</dbReference>
<dbReference type="AlphaFoldDB" id="A0AAW0UDX8"/>
<gene>
    <name evidence="13" type="ORF">O3P69_004531</name>
</gene>
<keyword evidence="11" id="KW-0732">Signal</keyword>
<dbReference type="GO" id="GO:0015276">
    <property type="term" value="F:ligand-gated monoatomic ion channel activity"/>
    <property type="evidence" value="ECO:0007669"/>
    <property type="project" value="InterPro"/>
</dbReference>
<reference evidence="13 14" key="1">
    <citation type="submission" date="2023-03" db="EMBL/GenBank/DDBJ databases">
        <title>High-quality genome of Scylla paramamosain provides insights in environmental adaptation.</title>
        <authorList>
            <person name="Zhang L."/>
        </authorList>
    </citation>
    <scope>NUCLEOTIDE SEQUENCE [LARGE SCALE GENOMIC DNA]</scope>
    <source>
        <strain evidence="13">LZ_2023a</strain>
        <tissue evidence="13">Muscle</tissue>
    </source>
</reference>
<dbReference type="EMBL" id="JARAKH010000013">
    <property type="protein sequence ID" value="KAK8397794.1"/>
    <property type="molecule type" value="Genomic_DNA"/>
</dbReference>
<dbReference type="Gene3D" id="1.10.287.70">
    <property type="match status" value="1"/>
</dbReference>
<feature type="region of interest" description="Disordered" evidence="9">
    <location>
        <begin position="347"/>
        <end position="367"/>
    </location>
</feature>
<evidence type="ECO:0000256" key="10">
    <source>
        <dbReference type="SAM" id="Phobius"/>
    </source>
</evidence>
<evidence type="ECO:0000313" key="13">
    <source>
        <dbReference type="EMBL" id="KAK8397794.1"/>
    </source>
</evidence>
<accession>A0AAW0UDX8</accession>
<dbReference type="Proteomes" id="UP001487740">
    <property type="component" value="Unassembled WGS sequence"/>
</dbReference>
<evidence type="ECO:0000256" key="5">
    <source>
        <dbReference type="ARBA" id="ARBA00022989"/>
    </source>
</evidence>